<dbReference type="Gene3D" id="2.60.40.2880">
    <property type="entry name" value="MmpS1-5, C-terminal soluble domain"/>
    <property type="match status" value="1"/>
</dbReference>
<keyword evidence="1" id="KW-0732">Signal</keyword>
<evidence type="ECO:0000313" key="3">
    <source>
        <dbReference type="Proteomes" id="UP001595823"/>
    </source>
</evidence>
<evidence type="ECO:0000313" key="2">
    <source>
        <dbReference type="EMBL" id="MFC4335078.1"/>
    </source>
</evidence>
<organism evidence="2 3">
    <name type="scientific">Salininema proteolyticum</name>
    <dbReference type="NCBI Taxonomy" id="1607685"/>
    <lineage>
        <taxon>Bacteria</taxon>
        <taxon>Bacillati</taxon>
        <taxon>Actinomycetota</taxon>
        <taxon>Actinomycetes</taxon>
        <taxon>Glycomycetales</taxon>
        <taxon>Glycomycetaceae</taxon>
        <taxon>Salininema</taxon>
    </lineage>
</organism>
<sequence>MSITSSFARNSRRALAAGAAATLLLTAAACGEEEKEDPPEEKAGPEQTVVLEAESDYGFPMTISYSGHAFSDGEESMGFESERDLASMSPWSETFELNGDKPFVTLTVEGAGCGGRALEGGACEKGAIPDEEEIEGTGTVTCRITVNDEVVAEESYTYPTIIPVTCLTSVE</sequence>
<comment type="caution">
    <text evidence="2">The sequence shown here is derived from an EMBL/GenBank/DDBJ whole genome shotgun (WGS) entry which is preliminary data.</text>
</comment>
<feature type="signal peptide" evidence="1">
    <location>
        <begin position="1"/>
        <end position="16"/>
    </location>
</feature>
<evidence type="ECO:0000256" key="1">
    <source>
        <dbReference type="SAM" id="SignalP"/>
    </source>
</evidence>
<dbReference type="EMBL" id="JBHSDK010000012">
    <property type="protein sequence ID" value="MFC4335078.1"/>
    <property type="molecule type" value="Genomic_DNA"/>
</dbReference>
<dbReference type="RefSeq" id="WP_380619417.1">
    <property type="nucleotide sequence ID" value="NZ_JBHSDK010000012.1"/>
</dbReference>
<dbReference type="InterPro" id="IPR038468">
    <property type="entry name" value="MmpS_C"/>
</dbReference>
<evidence type="ECO:0008006" key="4">
    <source>
        <dbReference type="Google" id="ProtNLM"/>
    </source>
</evidence>
<keyword evidence="3" id="KW-1185">Reference proteome</keyword>
<proteinExistence type="predicted"/>
<gene>
    <name evidence="2" type="ORF">ACFPET_07690</name>
</gene>
<dbReference type="Proteomes" id="UP001595823">
    <property type="component" value="Unassembled WGS sequence"/>
</dbReference>
<feature type="chain" id="PRO_5047185322" description="Lipoprotein" evidence="1">
    <location>
        <begin position="17"/>
        <end position="171"/>
    </location>
</feature>
<reference evidence="3" key="1">
    <citation type="journal article" date="2019" name="Int. J. Syst. Evol. Microbiol.">
        <title>The Global Catalogue of Microorganisms (GCM) 10K type strain sequencing project: providing services to taxonomists for standard genome sequencing and annotation.</title>
        <authorList>
            <consortium name="The Broad Institute Genomics Platform"/>
            <consortium name="The Broad Institute Genome Sequencing Center for Infectious Disease"/>
            <person name="Wu L."/>
            <person name="Ma J."/>
        </authorList>
    </citation>
    <scope>NUCLEOTIDE SEQUENCE [LARGE SCALE GENOMIC DNA]</scope>
    <source>
        <strain evidence="3">IBRC-M 10908</strain>
    </source>
</reference>
<name>A0ABV8TXB7_9ACTN</name>
<protein>
    <recommendedName>
        <fullName evidence="4">Lipoprotein</fullName>
    </recommendedName>
</protein>
<accession>A0ABV8TXB7</accession>